<organism evidence="1 2">
    <name type="scientific">Kutzneria albida DSM 43870</name>
    <dbReference type="NCBI Taxonomy" id="1449976"/>
    <lineage>
        <taxon>Bacteria</taxon>
        <taxon>Bacillati</taxon>
        <taxon>Actinomycetota</taxon>
        <taxon>Actinomycetes</taxon>
        <taxon>Pseudonocardiales</taxon>
        <taxon>Pseudonocardiaceae</taxon>
        <taxon>Kutzneria</taxon>
    </lineage>
</organism>
<accession>W5WJ91</accession>
<dbReference type="Proteomes" id="UP000019225">
    <property type="component" value="Chromosome"/>
</dbReference>
<dbReference type="EMBL" id="CP007155">
    <property type="protein sequence ID" value="AHH98229.1"/>
    <property type="molecule type" value="Genomic_DNA"/>
</dbReference>
<dbReference type="KEGG" id="kal:KALB_4867"/>
<proteinExistence type="predicted"/>
<name>W5WJ91_9PSEU</name>
<evidence type="ECO:0000313" key="1">
    <source>
        <dbReference type="EMBL" id="AHH98229.1"/>
    </source>
</evidence>
<dbReference type="HOGENOM" id="CLU_2752565_0_0_11"/>
<sequence length="70" mass="7577">MVVIALATVGEAAWCAVLARRLFGLTSPAHAGWEGREEELARIVAEHRALTRITQDTARLRRALPIGGSL</sequence>
<reference evidence="1 2" key="1">
    <citation type="journal article" date="2014" name="BMC Genomics">
        <title>Complete genome sequence of producer of the glycopeptide antibiotic Aculeximycin Kutzneria albida DSM 43870T, a representative of minor genus of Pseudonocardiaceae.</title>
        <authorList>
            <person name="Rebets Y."/>
            <person name="Tokovenko B."/>
            <person name="Lushchyk I."/>
            <person name="Ruckert C."/>
            <person name="Zaburannyi N."/>
            <person name="Bechthold A."/>
            <person name="Kalinowski J."/>
            <person name="Luzhetskyy A."/>
        </authorList>
    </citation>
    <scope>NUCLEOTIDE SEQUENCE [LARGE SCALE GENOMIC DNA]</scope>
    <source>
        <strain evidence="1">DSM 43870</strain>
    </source>
</reference>
<dbReference type="AlphaFoldDB" id="W5WJ91"/>
<gene>
    <name evidence="1" type="ORF">KALB_4867</name>
</gene>
<protein>
    <submittedName>
        <fullName evidence="1">Uncharacterized protein</fullName>
    </submittedName>
</protein>
<dbReference type="STRING" id="1449976.KALB_4867"/>
<keyword evidence="2" id="KW-1185">Reference proteome</keyword>
<evidence type="ECO:0000313" key="2">
    <source>
        <dbReference type="Proteomes" id="UP000019225"/>
    </source>
</evidence>